<feature type="compositionally biased region" description="Basic residues" evidence="1">
    <location>
        <begin position="244"/>
        <end position="253"/>
    </location>
</feature>
<keyword evidence="3" id="KW-1185">Reference proteome</keyword>
<dbReference type="AlphaFoldDB" id="A0A6P6RXV0"/>
<dbReference type="RefSeq" id="XP_026192207.1">
    <property type="nucleotide sequence ID" value="XM_026336422.1"/>
</dbReference>
<evidence type="ECO:0000313" key="4">
    <source>
        <dbReference type="RefSeq" id="XP_026192207.1"/>
    </source>
</evidence>
<dbReference type="Gene3D" id="1.10.245.10">
    <property type="entry name" value="SWIB/MDM2 domain"/>
    <property type="match status" value="1"/>
</dbReference>
<feature type="compositionally biased region" description="Low complexity" evidence="1">
    <location>
        <begin position="70"/>
        <end position="90"/>
    </location>
</feature>
<accession>A0A6P6RXV0</accession>
<gene>
    <name evidence="4" type="primary">LOC113147097</name>
</gene>
<dbReference type="InterPro" id="IPR019835">
    <property type="entry name" value="SWIB_domain"/>
</dbReference>
<reference evidence="4" key="1">
    <citation type="submission" date="2025-08" db="UniProtKB">
        <authorList>
            <consortium name="RefSeq"/>
        </authorList>
    </citation>
    <scope>IDENTIFICATION</scope>
</reference>
<feature type="region of interest" description="Disordered" evidence="1">
    <location>
        <begin position="70"/>
        <end position="103"/>
    </location>
</feature>
<sequence length="382" mass="41830">MAIRRLFTRLPALHTTSGPPQFSWQGPVRAAPATAAAAALSAASRVISTSRGRADTLLSVRCFFSIGSPSHSATVSPTPSSSSSSSSSSTDDTEKSPRKTTGLHKVCDLASPLAEFMGKSQASRVEVTKFIWAYIKEKDLQKKENRRIVVADERLMPLLRQREMSMFELNKVLSKYIHNIPQQQQPQGLQQQRQQAPGIALRPSFYSPQREQQFFELQPGVAPSARFAVRPFEAKRDSRSAGTRPRRRRRVQRNLRGSVRGPQNLFPWRGPWLGEGGGSSRAPALTSSSAHKRRAQTAPCPLAPRGSTSAATSSHALGIACSAPTQYYPRPLQGAPPPGPCTARVLNRPLLKGCYKSQTRPCLLHTLPNARGVAMQETKHPI</sequence>
<dbReference type="Proteomes" id="UP000515125">
    <property type="component" value="Unplaced"/>
</dbReference>
<evidence type="ECO:0000313" key="3">
    <source>
        <dbReference type="Proteomes" id="UP000515125"/>
    </source>
</evidence>
<dbReference type="Pfam" id="PF02201">
    <property type="entry name" value="SWIB"/>
    <property type="match status" value="1"/>
</dbReference>
<dbReference type="PROSITE" id="PS51925">
    <property type="entry name" value="SWIB_MDM2"/>
    <property type="match status" value="1"/>
</dbReference>
<dbReference type="InterPro" id="IPR036885">
    <property type="entry name" value="SWIB_MDM2_dom_sf"/>
</dbReference>
<dbReference type="OrthoDB" id="442593at2759"/>
<dbReference type="SUPFAM" id="SSF47592">
    <property type="entry name" value="SWIB/MDM2 domain"/>
    <property type="match status" value="1"/>
</dbReference>
<proteinExistence type="predicted"/>
<feature type="region of interest" description="Disordered" evidence="1">
    <location>
        <begin position="232"/>
        <end position="311"/>
    </location>
</feature>
<evidence type="ECO:0000256" key="1">
    <source>
        <dbReference type="SAM" id="MobiDB-lite"/>
    </source>
</evidence>
<dbReference type="CDD" id="cd10567">
    <property type="entry name" value="SWIB-MDM2_like"/>
    <property type="match status" value="1"/>
</dbReference>
<protein>
    <submittedName>
        <fullName evidence="4">Uncharacterized protein LOC113147097</fullName>
    </submittedName>
</protein>
<evidence type="ECO:0000259" key="2">
    <source>
        <dbReference type="PROSITE" id="PS51925"/>
    </source>
</evidence>
<dbReference type="SMART" id="SM00151">
    <property type="entry name" value="SWIB"/>
    <property type="match status" value="1"/>
</dbReference>
<dbReference type="GeneID" id="113147097"/>
<dbReference type="InterPro" id="IPR003121">
    <property type="entry name" value="SWIB_MDM2_domain"/>
</dbReference>
<dbReference type="PANTHER" id="PTHR13844">
    <property type="entry name" value="SWI/SNF-RELATED MATRIX-ASSOCIATED ACTIN-DEPENDENT REGULATOR OF CHROMATIN SUBFAMILY D"/>
    <property type="match status" value="1"/>
</dbReference>
<organism evidence="3 4">
    <name type="scientific">Cyclospora cayetanensis</name>
    <dbReference type="NCBI Taxonomy" id="88456"/>
    <lineage>
        <taxon>Eukaryota</taxon>
        <taxon>Sar</taxon>
        <taxon>Alveolata</taxon>
        <taxon>Apicomplexa</taxon>
        <taxon>Conoidasida</taxon>
        <taxon>Coccidia</taxon>
        <taxon>Eucoccidiorida</taxon>
        <taxon>Eimeriorina</taxon>
        <taxon>Eimeriidae</taxon>
        <taxon>Cyclospora</taxon>
    </lineage>
</organism>
<feature type="domain" description="DM2" evidence="2">
    <location>
        <begin position="102"/>
        <end position="179"/>
    </location>
</feature>
<name>A0A6P6RXV0_9EIME</name>